<sequence length="120" mass="12039">MPPASRLTDLHACPLIPAGPVTGPCVPTVLTGKLPQAVLGDLCICIGPPDAIVRGSRNVFIGKRLAARMGDNTAKGGAMVTGFPTVLIGERTPIVALDWSGAGAPCLKAAAAAGSPFVRA</sequence>
<comment type="caution">
    <text evidence="1">The sequence shown here is derived from an EMBL/GenBank/DDBJ whole genome shotgun (WGS) entry which is preliminary data.</text>
</comment>
<keyword evidence="2" id="KW-1185">Reference proteome</keyword>
<dbReference type="InterPro" id="IPR008727">
    <property type="entry name" value="PAAR_motif"/>
</dbReference>
<dbReference type="AlphaFoldDB" id="A0A8K0VB03"/>
<organism evidence="1 2">
    <name type="scientific">Szabonella alba</name>
    <dbReference type="NCBI Taxonomy" id="2804194"/>
    <lineage>
        <taxon>Bacteria</taxon>
        <taxon>Pseudomonadati</taxon>
        <taxon>Pseudomonadota</taxon>
        <taxon>Alphaproteobacteria</taxon>
        <taxon>Rhodobacterales</taxon>
        <taxon>Paracoccaceae</taxon>
        <taxon>Szabonella</taxon>
    </lineage>
</organism>
<dbReference type="Proteomes" id="UP000648908">
    <property type="component" value="Unassembled WGS sequence"/>
</dbReference>
<name>A0A8K0VB03_9RHOB</name>
<gene>
    <name evidence="1" type="ORF">JL811_05045</name>
</gene>
<dbReference type="RefSeq" id="WP_202687409.1">
    <property type="nucleotide sequence ID" value="NZ_JAESVN010000002.1"/>
</dbReference>
<dbReference type="Gene3D" id="2.60.200.60">
    <property type="match status" value="1"/>
</dbReference>
<protein>
    <submittedName>
        <fullName evidence="1">PAAR domain-containing protein</fullName>
    </submittedName>
</protein>
<accession>A0A8K0VB03</accession>
<reference evidence="1" key="1">
    <citation type="submission" date="2021-01" db="EMBL/GenBank/DDBJ databases">
        <title>Tabrizicola alba sp. nov. a motile alkaliphilic bacterium isolated from a soda lake.</title>
        <authorList>
            <person name="Szuroczki S."/>
            <person name="Abbaszade G."/>
            <person name="Schumann P."/>
            <person name="Toth E."/>
        </authorList>
    </citation>
    <scope>NUCLEOTIDE SEQUENCE</scope>
    <source>
        <strain evidence="1">DMG-N-6</strain>
    </source>
</reference>
<evidence type="ECO:0000313" key="1">
    <source>
        <dbReference type="EMBL" id="MBL4916580.1"/>
    </source>
</evidence>
<proteinExistence type="predicted"/>
<evidence type="ECO:0000313" key="2">
    <source>
        <dbReference type="Proteomes" id="UP000648908"/>
    </source>
</evidence>
<dbReference type="EMBL" id="JAESVN010000002">
    <property type="protein sequence ID" value="MBL4916580.1"/>
    <property type="molecule type" value="Genomic_DNA"/>
</dbReference>
<dbReference type="Pfam" id="PF05488">
    <property type="entry name" value="PAAR_motif"/>
    <property type="match status" value="1"/>
</dbReference>
<dbReference type="CDD" id="cd14738">
    <property type="entry name" value="PAAR_2"/>
    <property type="match status" value="1"/>
</dbReference>